<protein>
    <submittedName>
        <fullName evidence="1">Uncharacterized protein</fullName>
    </submittedName>
</protein>
<evidence type="ECO:0000313" key="2">
    <source>
        <dbReference type="Proteomes" id="UP000076088"/>
    </source>
</evidence>
<dbReference type="Proteomes" id="UP000076088">
    <property type="component" value="Chromosome"/>
</dbReference>
<sequence>MRGAVKGRKIALEQAAAAAWWGSYFDRENRLAPFGKYLKKMRGGGLNRAAEIASAFKAMEKSGLNVKVRKIPKG</sequence>
<reference evidence="2" key="1">
    <citation type="submission" date="2015-11" db="EMBL/GenBank/DDBJ databases">
        <title>Complete genome sequence of a polyethylene-glycol degrader Sphingopyxis macrogoltabida 203N (NBRC 111659).</title>
        <authorList>
            <person name="Yoshiyuki O."/>
            <person name="Shouta N."/>
            <person name="Nagata Y."/>
            <person name="Numata M."/>
            <person name="Tsuchikane K."/>
            <person name="Hosoyama A."/>
            <person name="Yamazoe A."/>
            <person name="Tsuda M."/>
            <person name="Fujita N."/>
            <person name="Kawai F."/>
        </authorList>
    </citation>
    <scope>NUCLEOTIDE SEQUENCE [LARGE SCALE GENOMIC DNA]</scope>
    <source>
        <strain evidence="2">203N</strain>
    </source>
</reference>
<dbReference type="KEGG" id="smaz:LH19_14720"/>
<reference evidence="1 2" key="2">
    <citation type="journal article" date="2016" name="Genome Announc.">
        <title>Complete Genome Sequence of Sphingopyxis macrogoltabida Strain 203N (NBRC 111659), a Polyethylene Glycol Degrader.</title>
        <authorList>
            <person name="Ohtsubo Y."/>
            <person name="Nonoyama S."/>
            <person name="Nagata Y."/>
            <person name="Numata M."/>
            <person name="Tsuchikane K."/>
            <person name="Hosoyama A."/>
            <person name="Yamazoe A."/>
            <person name="Tsuda M."/>
            <person name="Fujita N."/>
            <person name="Kawai F."/>
        </authorList>
    </citation>
    <scope>NUCLEOTIDE SEQUENCE [LARGE SCALE GENOMIC DNA]</scope>
    <source>
        <strain evidence="1 2">203N</strain>
    </source>
</reference>
<keyword evidence="2" id="KW-1185">Reference proteome</keyword>
<dbReference type="EMBL" id="CP013344">
    <property type="protein sequence ID" value="AMU90391.1"/>
    <property type="molecule type" value="Genomic_DNA"/>
</dbReference>
<organism evidence="1 2">
    <name type="scientific">Sphingopyxis macrogoltabida</name>
    <name type="common">Sphingomonas macrogoltabidus</name>
    <dbReference type="NCBI Taxonomy" id="33050"/>
    <lineage>
        <taxon>Bacteria</taxon>
        <taxon>Pseudomonadati</taxon>
        <taxon>Pseudomonadota</taxon>
        <taxon>Alphaproteobacteria</taxon>
        <taxon>Sphingomonadales</taxon>
        <taxon>Sphingomonadaceae</taxon>
        <taxon>Sphingopyxis</taxon>
    </lineage>
</organism>
<dbReference type="RefSeq" id="WP_054729191.1">
    <property type="nucleotide sequence ID" value="NZ_CP009429.1"/>
</dbReference>
<accession>A0AAC9AVM9</accession>
<proteinExistence type="predicted"/>
<gene>
    <name evidence="1" type="ORF">ATM17_15300</name>
</gene>
<name>A0AAC9AVM9_SPHMC</name>
<dbReference type="AlphaFoldDB" id="A0AAC9AVM9"/>
<evidence type="ECO:0000313" key="1">
    <source>
        <dbReference type="EMBL" id="AMU90391.1"/>
    </source>
</evidence>